<keyword evidence="4" id="KW-1185">Reference proteome</keyword>
<dbReference type="InterPro" id="IPR029058">
    <property type="entry name" value="AB_hydrolase_fold"/>
</dbReference>
<dbReference type="Gene3D" id="3.40.50.1820">
    <property type="entry name" value="alpha/beta hydrolase"/>
    <property type="match status" value="1"/>
</dbReference>
<protein>
    <submittedName>
        <fullName evidence="3">Alpha/beta hydrolase</fullName>
    </submittedName>
</protein>
<dbReference type="PANTHER" id="PTHR43798:SF31">
    <property type="entry name" value="AB HYDROLASE SUPERFAMILY PROTEIN YCLE"/>
    <property type="match status" value="1"/>
</dbReference>
<sequence length="278" mass="31298">MKNTFLSLLLITSLVFSQKIQKAISIDGNEIAFTSQGKGNVSLIFIHGWGCNKNYWKNQTKEFSKNYFVVTLDLAGHGQSTAKRKSYTMNLFGHDVAAVVNQLKLNKVILVAHSLGGAVALEAKKILKDKVIGIIGVDTYQTLDVGETEDRAEQFLSTFKENYKGSVESYLGNLFHDNVDTSFSNSIIRDLVKMPKEIGIDIFRNILKYNYELGVKEAKPKIIVVNGDKFPINLNKVKKVLPTFDYKIVPNTDHFLMLENPKAFNEQLSLAIQEMLKK</sequence>
<gene>
    <name evidence="3" type="ORF">P0M35_13410</name>
</gene>
<evidence type="ECO:0000313" key="4">
    <source>
        <dbReference type="Proteomes" id="UP001221302"/>
    </source>
</evidence>
<feature type="domain" description="AB hydrolase-1" evidence="2">
    <location>
        <begin position="43"/>
        <end position="166"/>
    </location>
</feature>
<dbReference type="SUPFAM" id="SSF53474">
    <property type="entry name" value="alpha/beta-Hydrolases"/>
    <property type="match status" value="1"/>
</dbReference>
<proteinExistence type="predicted"/>
<comment type="caution">
    <text evidence="3">The sequence shown here is derived from an EMBL/GenBank/DDBJ whole genome shotgun (WGS) entry which is preliminary data.</text>
</comment>
<dbReference type="Proteomes" id="UP001221302">
    <property type="component" value="Unassembled WGS sequence"/>
</dbReference>
<dbReference type="RefSeq" id="WP_321536928.1">
    <property type="nucleotide sequence ID" value="NZ_JARGDL010000028.1"/>
</dbReference>
<dbReference type="Pfam" id="PF00561">
    <property type="entry name" value="Abhydrolase_1"/>
    <property type="match status" value="1"/>
</dbReference>
<evidence type="ECO:0000259" key="2">
    <source>
        <dbReference type="Pfam" id="PF00561"/>
    </source>
</evidence>
<evidence type="ECO:0000256" key="1">
    <source>
        <dbReference type="ARBA" id="ARBA00022801"/>
    </source>
</evidence>
<reference evidence="3" key="1">
    <citation type="submission" date="2023-03" db="EMBL/GenBank/DDBJ databases">
        <title>Stygiobacter electus gen. nov., sp. nov., facultatively anaerobic thermotolerant bacterium of the class Ignavibacteria from a well of Yessentuki mineral water deposit.</title>
        <authorList>
            <person name="Podosokorskaya O.A."/>
            <person name="Elcheninov A.G."/>
            <person name="Petrova N.F."/>
            <person name="Zavarzina D.G."/>
            <person name="Kublanov I.V."/>
            <person name="Merkel A.Y."/>
        </authorList>
    </citation>
    <scope>NUCLEOTIDE SEQUENCE</scope>
    <source>
        <strain evidence="3">09-Me</strain>
    </source>
</reference>
<dbReference type="AlphaFoldDB" id="A0AAE3TF97"/>
<organism evidence="3 4">
    <name type="scientific">Stygiobacter electus</name>
    <dbReference type="NCBI Taxonomy" id="3032292"/>
    <lineage>
        <taxon>Bacteria</taxon>
        <taxon>Pseudomonadati</taxon>
        <taxon>Ignavibacteriota</taxon>
        <taxon>Ignavibacteria</taxon>
        <taxon>Ignavibacteriales</taxon>
        <taxon>Melioribacteraceae</taxon>
        <taxon>Stygiobacter</taxon>
    </lineage>
</organism>
<dbReference type="EMBL" id="JARGDL010000028">
    <property type="protein sequence ID" value="MDF1613158.1"/>
    <property type="molecule type" value="Genomic_DNA"/>
</dbReference>
<name>A0AAE3TF97_9BACT</name>
<dbReference type="GO" id="GO:0016020">
    <property type="term" value="C:membrane"/>
    <property type="evidence" value="ECO:0007669"/>
    <property type="project" value="TreeGrafter"/>
</dbReference>
<evidence type="ECO:0000313" key="3">
    <source>
        <dbReference type="EMBL" id="MDF1613158.1"/>
    </source>
</evidence>
<dbReference type="GO" id="GO:0016787">
    <property type="term" value="F:hydrolase activity"/>
    <property type="evidence" value="ECO:0007669"/>
    <property type="project" value="UniProtKB-KW"/>
</dbReference>
<dbReference type="InterPro" id="IPR050266">
    <property type="entry name" value="AB_hydrolase_sf"/>
</dbReference>
<accession>A0AAE3TF97</accession>
<dbReference type="InterPro" id="IPR000073">
    <property type="entry name" value="AB_hydrolase_1"/>
</dbReference>
<dbReference type="PANTHER" id="PTHR43798">
    <property type="entry name" value="MONOACYLGLYCEROL LIPASE"/>
    <property type="match status" value="1"/>
</dbReference>
<keyword evidence="1 3" id="KW-0378">Hydrolase</keyword>